<gene>
    <name evidence="14" type="ORF">LSS_17180</name>
</gene>
<dbReference type="InterPro" id="IPR022761">
    <property type="entry name" value="Fumarate_lyase_N"/>
</dbReference>
<dbReference type="GO" id="GO:0005829">
    <property type="term" value="C:cytosol"/>
    <property type="evidence" value="ECO:0007669"/>
    <property type="project" value="TreeGrafter"/>
</dbReference>
<evidence type="ECO:0000256" key="9">
    <source>
        <dbReference type="ARBA" id="ARBA00030717"/>
    </source>
</evidence>
<dbReference type="GO" id="GO:0044208">
    <property type="term" value="P:'de novo' AMP biosynthetic process"/>
    <property type="evidence" value="ECO:0007669"/>
    <property type="project" value="UniProtKB-UniPathway"/>
</dbReference>
<dbReference type="PROSITE" id="PS00163">
    <property type="entry name" value="FUMARATE_LYASES"/>
    <property type="match status" value="1"/>
</dbReference>
<evidence type="ECO:0000313" key="14">
    <source>
        <dbReference type="EMBL" id="EKT85539.2"/>
    </source>
</evidence>
<comment type="pathway">
    <text evidence="1 12">Purine metabolism; IMP biosynthesis via de novo pathway; 5-amino-1-(5-phospho-D-ribosyl)imidazole-4-carboxamide from 5-amino-1-(5-phospho-D-ribosyl)imidazole-4-carboxylate: step 2/2.</text>
</comment>
<dbReference type="InterPro" id="IPR024083">
    <property type="entry name" value="Fumarase/histidase_N"/>
</dbReference>
<dbReference type="FunFam" id="1.10.275.10:FF:000006">
    <property type="entry name" value="Adenylosuccinate lyase"/>
    <property type="match status" value="1"/>
</dbReference>
<dbReference type="Pfam" id="PF10397">
    <property type="entry name" value="ADSL_C"/>
    <property type="match status" value="1"/>
</dbReference>
<dbReference type="InterPro" id="IPR008948">
    <property type="entry name" value="L-Aspartase-like"/>
</dbReference>
<dbReference type="AlphaFoldDB" id="K8XW21"/>
<proteinExistence type="inferred from homology"/>
<dbReference type="EC" id="4.3.2.2" evidence="4 11"/>
<dbReference type="PRINTS" id="PR00149">
    <property type="entry name" value="FUMRATELYASE"/>
</dbReference>
<dbReference type="CDD" id="cd01360">
    <property type="entry name" value="Adenylsuccinate_lyase_1"/>
    <property type="match status" value="1"/>
</dbReference>
<comment type="catalytic activity">
    <reaction evidence="10">
        <text>N(6)-(1,2-dicarboxyethyl)-AMP = fumarate + AMP</text>
        <dbReference type="Rhea" id="RHEA:16853"/>
        <dbReference type="ChEBI" id="CHEBI:29806"/>
        <dbReference type="ChEBI" id="CHEBI:57567"/>
        <dbReference type="ChEBI" id="CHEBI:456215"/>
        <dbReference type="EC" id="4.3.2.2"/>
    </reaction>
    <physiologicalReaction direction="left-to-right" evidence="10">
        <dbReference type="Rhea" id="RHEA:16854"/>
    </physiologicalReaction>
</comment>
<evidence type="ECO:0000256" key="12">
    <source>
        <dbReference type="RuleBase" id="RU361172"/>
    </source>
</evidence>
<evidence type="ECO:0000256" key="11">
    <source>
        <dbReference type="NCBIfam" id="TIGR00928"/>
    </source>
</evidence>
<evidence type="ECO:0000256" key="4">
    <source>
        <dbReference type="ARBA" id="ARBA00012339"/>
    </source>
</evidence>
<organism evidence="14 15">
    <name type="scientific">Leptospira santarosai serovar Shermani str. LT 821</name>
    <dbReference type="NCBI Taxonomy" id="758847"/>
    <lineage>
        <taxon>Bacteria</taxon>
        <taxon>Pseudomonadati</taxon>
        <taxon>Spirochaetota</taxon>
        <taxon>Spirochaetia</taxon>
        <taxon>Leptospirales</taxon>
        <taxon>Leptospiraceae</taxon>
        <taxon>Leptospira</taxon>
    </lineage>
</organism>
<keyword evidence="7 12" id="KW-0456">Lyase</keyword>
<feature type="domain" description="Adenylosuccinate lyase C-terminal" evidence="13">
    <location>
        <begin position="385"/>
        <end position="467"/>
    </location>
</feature>
<dbReference type="InterPro" id="IPR000362">
    <property type="entry name" value="Fumarate_lyase_fam"/>
</dbReference>
<dbReference type="InterPro" id="IPR019468">
    <property type="entry name" value="AdenyloSucc_lyase_C"/>
</dbReference>
<protein>
    <recommendedName>
        <fullName evidence="5 11">Adenylosuccinate lyase</fullName>
        <shortName evidence="12">ASL</shortName>
        <ecNumber evidence="4 11">4.3.2.2</ecNumber>
    </recommendedName>
    <alternativeName>
        <fullName evidence="9 12">Adenylosuccinase</fullName>
    </alternativeName>
</protein>
<evidence type="ECO:0000256" key="1">
    <source>
        <dbReference type="ARBA" id="ARBA00004706"/>
    </source>
</evidence>
<comment type="catalytic activity">
    <reaction evidence="8">
        <text>(2S)-2-[5-amino-1-(5-phospho-beta-D-ribosyl)imidazole-4-carboxamido]succinate = 5-amino-1-(5-phospho-beta-D-ribosyl)imidazole-4-carboxamide + fumarate</text>
        <dbReference type="Rhea" id="RHEA:23920"/>
        <dbReference type="ChEBI" id="CHEBI:29806"/>
        <dbReference type="ChEBI" id="CHEBI:58443"/>
        <dbReference type="ChEBI" id="CHEBI:58475"/>
        <dbReference type="EC" id="4.3.2.2"/>
    </reaction>
    <physiologicalReaction direction="left-to-right" evidence="8">
        <dbReference type="Rhea" id="RHEA:23921"/>
    </physiologicalReaction>
</comment>
<dbReference type="Proteomes" id="UP000035800">
    <property type="component" value="Chromosome I"/>
</dbReference>
<dbReference type="InterPro" id="IPR004769">
    <property type="entry name" value="Pur_lyase"/>
</dbReference>
<evidence type="ECO:0000256" key="10">
    <source>
        <dbReference type="ARBA" id="ARBA00049115"/>
    </source>
</evidence>
<comment type="pathway">
    <text evidence="2 12">Purine metabolism; AMP biosynthesis via de novo pathway; AMP from IMP: step 2/2.</text>
</comment>
<dbReference type="Gene3D" id="1.20.200.10">
    <property type="entry name" value="Fumarase/aspartase (Central domain)"/>
    <property type="match status" value="1"/>
</dbReference>
<dbReference type="Gene3D" id="1.10.275.10">
    <property type="entry name" value="Fumarase/aspartase (N-terminal domain)"/>
    <property type="match status" value="1"/>
</dbReference>
<evidence type="ECO:0000256" key="5">
    <source>
        <dbReference type="ARBA" id="ARBA00017058"/>
    </source>
</evidence>
<sequence>MKMNVSQALFYGFRFSFYRIYFRGRVDENSKKEPLEMIDRYSNPEISKIWELENKFEIWKEIEILACEIRMKRGEIPPEDFQEIKSMAKFNVDEILEIESKVHHDVIAFLTNMNSYIGPAGRHVHYGLTSSDIGDTALCVQMVQAMDLILKKTDALISVVREKAILYKNLPCIGRSHGIHAEPMTLGLKFALFFEELNRNRKRMSEARDEIAVGKLSGAVGTYSNVDPEIEAYVCEKMGLKIDPISTQVVSRDRHAFYLSVLGVTASSLDRMATEIRLLQKTEGREVEEPFSVGQKGSSAMPHKRNPVICERISGLSRVIRANVNVGLQDVALWHERDISHSSAERVVLPDSTIALEYILDKMLFVIKNLHVYPDAIERTLGVTRGLIFSQKVLLALIEKGNIVREEAYLIVQEHAMAVWADPAETLKARLEKDDRVGRVLTGKDLEDIFKIEPYLEKVGLIYKRLGLE</sequence>
<comment type="similarity">
    <text evidence="3 12">Belongs to the lyase 1 family. Adenylosuccinate lyase subfamily.</text>
</comment>
<dbReference type="InterPro" id="IPR020557">
    <property type="entry name" value="Fumarate_lyase_CS"/>
</dbReference>
<dbReference type="SMART" id="SM00998">
    <property type="entry name" value="ADSL_C"/>
    <property type="match status" value="1"/>
</dbReference>
<dbReference type="UniPathway" id="UPA00074">
    <property type="reaction ID" value="UER00132"/>
</dbReference>
<dbReference type="UniPathway" id="UPA00075">
    <property type="reaction ID" value="UER00336"/>
</dbReference>
<evidence type="ECO:0000256" key="2">
    <source>
        <dbReference type="ARBA" id="ARBA00004734"/>
    </source>
</evidence>
<evidence type="ECO:0000259" key="13">
    <source>
        <dbReference type="SMART" id="SM00998"/>
    </source>
</evidence>
<dbReference type="PANTHER" id="PTHR43172:SF1">
    <property type="entry name" value="ADENYLOSUCCINATE LYASE"/>
    <property type="match status" value="1"/>
</dbReference>
<dbReference type="FunFam" id="1.20.200.10:FF:000008">
    <property type="entry name" value="Adenylosuccinate lyase"/>
    <property type="match status" value="1"/>
</dbReference>
<dbReference type="GO" id="GO:0070626">
    <property type="term" value="F:(S)-2-(5-amino-1-(5-phospho-D-ribosyl)imidazole-4-carboxamido) succinate lyase (fumarate-forming) activity"/>
    <property type="evidence" value="ECO:0007669"/>
    <property type="project" value="TreeGrafter"/>
</dbReference>
<evidence type="ECO:0000256" key="3">
    <source>
        <dbReference type="ARBA" id="ARBA00008273"/>
    </source>
</evidence>
<evidence type="ECO:0000313" key="15">
    <source>
        <dbReference type="Proteomes" id="UP000035800"/>
    </source>
</evidence>
<evidence type="ECO:0000256" key="8">
    <source>
        <dbReference type="ARBA" id="ARBA00024477"/>
    </source>
</evidence>
<evidence type="ECO:0000256" key="7">
    <source>
        <dbReference type="ARBA" id="ARBA00023239"/>
    </source>
</evidence>
<dbReference type="GO" id="GO:0004018">
    <property type="term" value="F:N6-(1,2-dicarboxyethyl)AMP AMP-lyase (fumarate-forming) activity"/>
    <property type="evidence" value="ECO:0007669"/>
    <property type="project" value="UniProtKB-UniRule"/>
</dbReference>
<dbReference type="EMBL" id="CP006694">
    <property type="protein sequence ID" value="EKT85539.2"/>
    <property type="molecule type" value="Genomic_DNA"/>
</dbReference>
<dbReference type="PANTHER" id="PTHR43172">
    <property type="entry name" value="ADENYLOSUCCINATE LYASE"/>
    <property type="match status" value="1"/>
</dbReference>
<dbReference type="NCBIfam" id="TIGR00928">
    <property type="entry name" value="purB"/>
    <property type="match status" value="1"/>
</dbReference>
<evidence type="ECO:0000256" key="6">
    <source>
        <dbReference type="ARBA" id="ARBA00022755"/>
    </source>
</evidence>
<reference evidence="14 15" key="1">
    <citation type="journal article" date="2012" name="Gene">
        <title>Sequence of Leptospira santarosai serovar Shermani genome and prediction of virulence-associated genes.</title>
        <authorList>
            <person name="Chou L.F."/>
            <person name="Chen Y.T."/>
            <person name="Lu C.W."/>
            <person name="Ko Y.C."/>
            <person name="Tang C.Y."/>
            <person name="Pan M.J."/>
            <person name="Tian Y.C."/>
            <person name="Chiu C.H."/>
            <person name="Hung C.C."/>
            <person name="Yang C.W."/>
        </authorList>
    </citation>
    <scope>NUCLEOTIDE SEQUENCE [LARGE SCALE GENOMIC DNA]</scope>
    <source>
        <strain evidence="14">LT 821</strain>
    </source>
</reference>
<keyword evidence="6 12" id="KW-0658">Purine biosynthesis</keyword>
<dbReference type="Gene3D" id="1.10.40.30">
    <property type="entry name" value="Fumarase/aspartase (C-terminal domain)"/>
    <property type="match status" value="1"/>
</dbReference>
<name>K8XW21_9LEPT</name>
<dbReference type="GO" id="GO:0006189">
    <property type="term" value="P:'de novo' IMP biosynthetic process"/>
    <property type="evidence" value="ECO:0007669"/>
    <property type="project" value="UniProtKB-UniPathway"/>
</dbReference>
<reference evidence="14 15" key="2">
    <citation type="journal article" date="2014" name="Emerg. Microbes Infect.">
        <title>Potential impact on kidney infection: a whole-genome analysis of Leptospira santarosai serovar Shermani.</title>
        <authorList>
            <person name="Chou L.F."/>
            <person name="Chen T.W."/>
            <person name="Ko Y.C."/>
            <person name="Pan M.J."/>
            <person name="Tian Y.C."/>
            <person name="Chiu C.H."/>
            <person name="Tang P."/>
            <person name="Hung C.C."/>
            <person name="Yang C.W."/>
        </authorList>
    </citation>
    <scope>NUCLEOTIDE SEQUENCE</scope>
    <source>
        <strain evidence="14 15">LT 821</strain>
    </source>
</reference>
<dbReference type="STRING" id="758847.LSS_17180"/>
<dbReference type="KEGG" id="lst:LSS_17180"/>
<accession>K8XW21</accession>
<dbReference type="Pfam" id="PF00206">
    <property type="entry name" value="Lyase_1"/>
    <property type="match status" value="1"/>
</dbReference>
<dbReference type="SUPFAM" id="SSF48557">
    <property type="entry name" value="L-aspartase-like"/>
    <property type="match status" value="1"/>
</dbReference>